<comment type="caution">
    <text evidence="1">The sequence shown here is derived from an EMBL/GenBank/DDBJ whole genome shotgun (WGS) entry which is preliminary data.</text>
</comment>
<evidence type="ECO:0000313" key="1">
    <source>
        <dbReference type="EMBL" id="PJE58569.1"/>
    </source>
</evidence>
<sequence>MTADKLIKDIKTRGYWRILVEPLSYQTKLEPLRSCREVVEKNRVQLRGWDYPHVPGDFDESTAIEPGNNYWQGWLDWAQTGHKEFWRMYQSGQFVHYLGLVPDWYPEYAIKSMWEQDPIVAKPGEVLGIVNTVYLITEMYQFISRLVVDKLYDEGCRVTIGLHNTNGRRLFVDAYNRAPLFHPRKTGSTEIVFRKEYMAEEIINDPKELALEVIIYLFERFAWDPPNIEVIKSDQQKLLDGKPD</sequence>
<name>A0A2M8KF67_9BACT</name>
<organism evidence="1 2">
    <name type="scientific">Candidatus Portnoybacteria bacterium CG10_big_fil_rev_8_21_14_0_10_36_7</name>
    <dbReference type="NCBI Taxonomy" id="1974812"/>
    <lineage>
        <taxon>Bacteria</taxon>
        <taxon>Candidatus Portnoyibacteriota</taxon>
    </lineage>
</organism>
<protein>
    <submittedName>
        <fullName evidence="1">Uncharacterized protein</fullName>
    </submittedName>
</protein>
<dbReference type="EMBL" id="PFDW01000001">
    <property type="protein sequence ID" value="PJE58569.1"/>
    <property type="molecule type" value="Genomic_DNA"/>
</dbReference>
<gene>
    <name evidence="1" type="ORF">COU81_00010</name>
</gene>
<dbReference type="AlphaFoldDB" id="A0A2M8KF67"/>
<proteinExistence type="predicted"/>
<evidence type="ECO:0000313" key="2">
    <source>
        <dbReference type="Proteomes" id="UP000231450"/>
    </source>
</evidence>
<dbReference type="Proteomes" id="UP000231450">
    <property type="component" value="Unassembled WGS sequence"/>
</dbReference>
<reference evidence="2" key="1">
    <citation type="submission" date="2017-09" db="EMBL/GenBank/DDBJ databases">
        <title>Depth-based differentiation of microbial function through sediment-hosted aquifers and enrichment of novel symbionts in the deep terrestrial subsurface.</title>
        <authorList>
            <person name="Probst A.J."/>
            <person name="Ladd B."/>
            <person name="Jarett J.K."/>
            <person name="Geller-Mcgrath D.E."/>
            <person name="Sieber C.M.K."/>
            <person name="Emerson J.B."/>
            <person name="Anantharaman K."/>
            <person name="Thomas B.C."/>
            <person name="Malmstrom R."/>
            <person name="Stieglmeier M."/>
            <person name="Klingl A."/>
            <person name="Woyke T."/>
            <person name="Ryan C.M."/>
            <person name="Banfield J.F."/>
        </authorList>
    </citation>
    <scope>NUCLEOTIDE SEQUENCE [LARGE SCALE GENOMIC DNA]</scope>
</reference>
<accession>A0A2M8KF67</accession>